<evidence type="ECO:0000313" key="2">
    <source>
        <dbReference type="Proteomes" id="UP000644727"/>
    </source>
</evidence>
<evidence type="ECO:0000313" key="1">
    <source>
        <dbReference type="EMBL" id="MBE9404887.1"/>
    </source>
</evidence>
<name>A0ABR9W366_9MICO</name>
<keyword evidence="2" id="KW-1185">Reference proteome</keyword>
<accession>A0ABR9W366</accession>
<comment type="caution">
    <text evidence="1">The sequence shown here is derived from an EMBL/GenBank/DDBJ whole genome shotgun (WGS) entry which is preliminary data.</text>
</comment>
<reference evidence="1 2" key="1">
    <citation type="submission" date="2020-10" db="EMBL/GenBank/DDBJ databases">
        <title>Draft genome and description of Brachybacterium epidermidis sp nov.</title>
        <authorList>
            <person name="Boxberger M."/>
            <person name="La Scola B."/>
        </authorList>
    </citation>
    <scope>NUCLEOTIDE SEQUENCE [LARGE SCALE GENOMIC DNA]</scope>
    <source>
        <strain evidence="1 2">Marseille-Q2903</strain>
    </source>
</reference>
<organism evidence="1 2">
    <name type="scientific">Brachybacterium epidermidis</name>
    <dbReference type="NCBI Taxonomy" id="2781983"/>
    <lineage>
        <taxon>Bacteria</taxon>
        <taxon>Bacillati</taxon>
        <taxon>Actinomycetota</taxon>
        <taxon>Actinomycetes</taxon>
        <taxon>Micrococcales</taxon>
        <taxon>Dermabacteraceae</taxon>
        <taxon>Brachybacterium</taxon>
    </lineage>
</organism>
<dbReference type="EMBL" id="JADEYR010000016">
    <property type="protein sequence ID" value="MBE9404887.1"/>
    <property type="molecule type" value="Genomic_DNA"/>
</dbReference>
<protein>
    <submittedName>
        <fullName evidence="1">Uncharacterized protein</fullName>
    </submittedName>
</protein>
<gene>
    <name evidence="1" type="ORF">IOE58_12075</name>
</gene>
<proteinExistence type="predicted"/>
<dbReference type="RefSeq" id="WP_193866631.1">
    <property type="nucleotide sequence ID" value="NZ_JADEYR010000016.1"/>
</dbReference>
<dbReference type="Proteomes" id="UP000644727">
    <property type="component" value="Unassembled WGS sequence"/>
</dbReference>
<sequence>MSELAEKAGGEADPWAPAMLELALDTANRDVIAPFWAALLTGDACNVDGDGVVDPSKRVPAEPDGA</sequence>